<protein>
    <submittedName>
        <fullName evidence="1">Type II-A CRISPR-associated protein Csn2</fullName>
    </submittedName>
</protein>
<sequence length="228" mass="26416">MILSYLTHKKWQWQTKGIKLIATNSSIAYRDLVQGFQSQKDSLLCTSDHYEQLEISKTFDFVGDLLLSGDVTKKYLAHIVKSYITNLDEDNRNKIMIAFHHLEATVQVEATVQDSLLLEDLPLEIDFDEDLRKSLKMLNVHLDQQMLLDPCAITKTVLKIHEICHLKTIPVVCNLANYLELQELSEINQLVNELNLTFIVLEFVTPDLLKVPLGVQFYYIDEDLVDWY</sequence>
<evidence type="ECO:0000313" key="2">
    <source>
        <dbReference type="Proteomes" id="UP000831495"/>
    </source>
</evidence>
<dbReference type="NCBIfam" id="TIGR01866">
    <property type="entry name" value="cas_Csn2"/>
    <property type="match status" value="1"/>
</dbReference>
<accession>A0ABY4PC24</accession>
<evidence type="ECO:0000313" key="1">
    <source>
        <dbReference type="EMBL" id="UQS82812.1"/>
    </source>
</evidence>
<dbReference type="CDD" id="cd12218">
    <property type="entry name" value="Csn2"/>
    <property type="match status" value="1"/>
</dbReference>
<dbReference type="InterPro" id="IPR010146">
    <property type="entry name" value="CRISPR-assoc_prot_Csn2-typ"/>
</dbReference>
<organism evidence="1 2">
    <name type="scientific">Bombilactobacillus folatiphilus</name>
    <dbReference type="NCBI Taxonomy" id="2923362"/>
    <lineage>
        <taxon>Bacteria</taxon>
        <taxon>Bacillati</taxon>
        <taxon>Bacillota</taxon>
        <taxon>Bacilli</taxon>
        <taxon>Lactobacillales</taxon>
        <taxon>Lactobacillaceae</taxon>
        <taxon>Bombilactobacillus</taxon>
    </lineage>
</organism>
<dbReference type="RefSeq" id="WP_249515090.1">
    <property type="nucleotide sequence ID" value="NZ_CP093366.1"/>
</dbReference>
<dbReference type="Proteomes" id="UP000831495">
    <property type="component" value="Chromosome"/>
</dbReference>
<keyword evidence="2" id="KW-1185">Reference proteome</keyword>
<reference evidence="1" key="1">
    <citation type="journal article" date="2022" name="Int. J. Syst. Evol. Microbiol.">
        <title>Apilactobacillus apisilvae sp. nov., Nicolia spurrieriana gen. nov. sp. nov., Bombilactobacillus folatiphilus sp. nov. and Bombilactobacillus thymidiniphilus sp. nov., four new lactic acid bacterial isolates from stingless bees Tetragonula carbonaria and Austroplebeia australis.</title>
        <authorList>
            <person name="Oliphant S.A."/>
            <person name="Watson-Haigh N.S."/>
            <person name="Sumby K.M."/>
            <person name="Gardner J."/>
            <person name="Groom S."/>
            <person name="Jiranek V."/>
        </authorList>
    </citation>
    <scope>NUCLEOTIDE SEQUENCE</scope>
    <source>
        <strain evidence="1">SG4_D2</strain>
    </source>
</reference>
<name>A0ABY4PC24_9LACO</name>
<gene>
    <name evidence="1" type="primary">csn2</name>
    <name evidence="1" type="ORF">MOO45_03995</name>
</gene>
<proteinExistence type="predicted"/>
<dbReference type="EMBL" id="CP093366">
    <property type="protein sequence ID" value="UQS82812.1"/>
    <property type="molecule type" value="Genomic_DNA"/>
</dbReference>